<comment type="caution">
    <text evidence="3">The sequence shown here is derived from an EMBL/GenBank/DDBJ whole genome shotgun (WGS) entry which is preliminary data.</text>
</comment>
<protein>
    <recommendedName>
        <fullName evidence="2">EfeO-type cupredoxin-like domain-containing protein</fullName>
    </recommendedName>
</protein>
<sequence length="128" mass="13386">MKSSLVPISILIASLLIVGVILFAGENSGDNAGNNVSIVDGKQIIEIDAKGGYNPRKTAAKADIPTVLKIKTSGTFDCSSALVIPSLGYRKNLPPSGEILVDIPLQKAGSAIQGMCAMGMYNFTLDFN</sequence>
<dbReference type="Proteomes" id="UP000176558">
    <property type="component" value="Unassembled WGS sequence"/>
</dbReference>
<name>A0A1G2URN4_9BACT</name>
<dbReference type="Gene3D" id="2.60.40.420">
    <property type="entry name" value="Cupredoxins - blue copper proteins"/>
    <property type="match status" value="1"/>
</dbReference>
<evidence type="ECO:0000313" key="3">
    <source>
        <dbReference type="EMBL" id="OHB11982.1"/>
    </source>
</evidence>
<evidence type="ECO:0000259" key="2">
    <source>
        <dbReference type="Pfam" id="PF13473"/>
    </source>
</evidence>
<organism evidence="3 4">
    <name type="scientific">Candidatus Zambryskibacteria bacterium RIFCSPLOWO2_12_FULL_39_23</name>
    <dbReference type="NCBI Taxonomy" id="1802776"/>
    <lineage>
        <taxon>Bacteria</taxon>
        <taxon>Candidatus Zambryskiibacteriota</taxon>
    </lineage>
</organism>
<dbReference type="EMBL" id="MHWT01000024">
    <property type="protein sequence ID" value="OHB11982.1"/>
    <property type="molecule type" value="Genomic_DNA"/>
</dbReference>
<dbReference type="AlphaFoldDB" id="A0A1G2URN4"/>
<gene>
    <name evidence="3" type="ORF">A3G99_02770</name>
</gene>
<dbReference type="InterPro" id="IPR008972">
    <property type="entry name" value="Cupredoxin"/>
</dbReference>
<dbReference type="InterPro" id="IPR028096">
    <property type="entry name" value="EfeO_Cupredoxin"/>
</dbReference>
<feature type="domain" description="EfeO-type cupredoxin-like" evidence="2">
    <location>
        <begin position="30"/>
        <end position="110"/>
    </location>
</feature>
<keyword evidence="1" id="KW-1133">Transmembrane helix</keyword>
<keyword evidence="1" id="KW-0472">Membrane</keyword>
<feature type="transmembrane region" description="Helical" evidence="1">
    <location>
        <begin position="6"/>
        <end position="25"/>
    </location>
</feature>
<proteinExistence type="predicted"/>
<evidence type="ECO:0000313" key="4">
    <source>
        <dbReference type="Proteomes" id="UP000176558"/>
    </source>
</evidence>
<dbReference type="Pfam" id="PF13473">
    <property type="entry name" value="Cupredoxin_1"/>
    <property type="match status" value="1"/>
</dbReference>
<keyword evidence="1" id="KW-0812">Transmembrane</keyword>
<evidence type="ECO:0000256" key="1">
    <source>
        <dbReference type="SAM" id="Phobius"/>
    </source>
</evidence>
<accession>A0A1G2URN4</accession>
<reference evidence="3 4" key="1">
    <citation type="journal article" date="2016" name="Nat. Commun.">
        <title>Thousands of microbial genomes shed light on interconnected biogeochemical processes in an aquifer system.</title>
        <authorList>
            <person name="Anantharaman K."/>
            <person name="Brown C.T."/>
            <person name="Hug L.A."/>
            <person name="Sharon I."/>
            <person name="Castelle C.J."/>
            <person name="Probst A.J."/>
            <person name="Thomas B.C."/>
            <person name="Singh A."/>
            <person name="Wilkins M.J."/>
            <person name="Karaoz U."/>
            <person name="Brodie E.L."/>
            <person name="Williams K.H."/>
            <person name="Hubbard S.S."/>
            <person name="Banfield J.F."/>
        </authorList>
    </citation>
    <scope>NUCLEOTIDE SEQUENCE [LARGE SCALE GENOMIC DNA]</scope>
</reference>